<protein>
    <submittedName>
        <fullName evidence="1">Uncharacterized protein</fullName>
    </submittedName>
</protein>
<evidence type="ECO:0000313" key="1">
    <source>
        <dbReference type="EMBL" id="KAG8188137.1"/>
    </source>
</evidence>
<proteinExistence type="predicted"/>
<dbReference type="Proteomes" id="UP000827092">
    <property type="component" value="Unassembled WGS sequence"/>
</dbReference>
<dbReference type="EMBL" id="JAFNEN010000248">
    <property type="protein sequence ID" value="KAG8188137.1"/>
    <property type="molecule type" value="Genomic_DNA"/>
</dbReference>
<gene>
    <name evidence="1" type="ORF">JTE90_029063</name>
</gene>
<name>A0AAV6UUK5_9ARAC</name>
<dbReference type="AlphaFoldDB" id="A0AAV6UUK5"/>
<organism evidence="1 2">
    <name type="scientific">Oedothorax gibbosus</name>
    <dbReference type="NCBI Taxonomy" id="931172"/>
    <lineage>
        <taxon>Eukaryota</taxon>
        <taxon>Metazoa</taxon>
        <taxon>Ecdysozoa</taxon>
        <taxon>Arthropoda</taxon>
        <taxon>Chelicerata</taxon>
        <taxon>Arachnida</taxon>
        <taxon>Araneae</taxon>
        <taxon>Araneomorphae</taxon>
        <taxon>Entelegynae</taxon>
        <taxon>Araneoidea</taxon>
        <taxon>Linyphiidae</taxon>
        <taxon>Erigoninae</taxon>
        <taxon>Oedothorax</taxon>
    </lineage>
</organism>
<comment type="caution">
    <text evidence="1">The sequence shown here is derived from an EMBL/GenBank/DDBJ whole genome shotgun (WGS) entry which is preliminary data.</text>
</comment>
<evidence type="ECO:0000313" key="2">
    <source>
        <dbReference type="Proteomes" id="UP000827092"/>
    </source>
</evidence>
<keyword evidence="2" id="KW-1185">Reference proteome</keyword>
<accession>A0AAV6UUK5</accession>
<reference evidence="1 2" key="1">
    <citation type="journal article" date="2022" name="Nat. Ecol. Evol.">
        <title>A masculinizing supergene underlies an exaggerated male reproductive morph in a spider.</title>
        <authorList>
            <person name="Hendrickx F."/>
            <person name="De Corte Z."/>
            <person name="Sonet G."/>
            <person name="Van Belleghem S.M."/>
            <person name="Kostlbacher S."/>
            <person name="Vangestel C."/>
        </authorList>
    </citation>
    <scope>NUCLEOTIDE SEQUENCE [LARGE SCALE GENOMIC DNA]</scope>
    <source>
        <strain evidence="1">W744_W776</strain>
    </source>
</reference>
<sequence length="71" mass="8167">MTQPDFSLKTPCVSHAFYQQDKHLQHFHRQKDDTSVSLSGRFTPCGKSFEENIPTTPPKQVCPFTRVVCQQ</sequence>